<dbReference type="Proteomes" id="UP000602510">
    <property type="component" value="Unassembled WGS sequence"/>
</dbReference>
<evidence type="ECO:0000313" key="1">
    <source>
        <dbReference type="EMBL" id="KAF4033545.1"/>
    </source>
</evidence>
<dbReference type="InterPro" id="IPR052050">
    <property type="entry name" value="SecEffector_AnkRepeat"/>
</dbReference>
<organism evidence="1 2">
    <name type="scientific">Phytophthora infestans</name>
    <name type="common">Potato late blight agent</name>
    <name type="synonym">Botrytis infestans</name>
    <dbReference type="NCBI Taxonomy" id="4787"/>
    <lineage>
        <taxon>Eukaryota</taxon>
        <taxon>Sar</taxon>
        <taxon>Stramenopiles</taxon>
        <taxon>Oomycota</taxon>
        <taxon>Peronosporomycetes</taxon>
        <taxon>Peronosporales</taxon>
        <taxon>Peronosporaceae</taxon>
        <taxon>Phytophthora</taxon>
    </lineage>
</organism>
<proteinExistence type="predicted"/>
<dbReference type="AlphaFoldDB" id="A0A833WGG2"/>
<dbReference type="Gene3D" id="1.25.40.20">
    <property type="entry name" value="Ankyrin repeat-containing domain"/>
    <property type="match status" value="1"/>
</dbReference>
<keyword evidence="2" id="KW-1185">Reference proteome</keyword>
<dbReference type="PANTHER" id="PTHR46586">
    <property type="entry name" value="ANKYRIN REPEAT-CONTAINING PROTEIN"/>
    <property type="match status" value="1"/>
</dbReference>
<evidence type="ECO:0000313" key="2">
    <source>
        <dbReference type="Proteomes" id="UP000602510"/>
    </source>
</evidence>
<sequence length="228" mass="24839">MFVKLAEGGHLSTVKYLYDRGSLFAPVNPAFLSAATYGKTNVVEFLLNSGLITAESLDNAFEAATELVGVVHFDTVIFLYKPRRAFLSATNKAHERTSDKAIITALGKATEGEESNINYDTRYQSEIIKLMSEEEGIPTEMICKAFVTAASNGNLEVVGHLYDDHRISAEAMGESFVGAAGNNHVDMMTSLYDGQRISPMAALQAFKKALVVENPSALEYLVTKLAQE</sequence>
<protein>
    <submittedName>
        <fullName evidence="1">Uncharacterized protein</fullName>
    </submittedName>
</protein>
<reference evidence="1" key="1">
    <citation type="submission" date="2020-04" db="EMBL/GenBank/DDBJ databases">
        <title>Hybrid Assembly of Korean Phytophthora infestans isolates.</title>
        <authorList>
            <person name="Prokchorchik M."/>
            <person name="Lee Y."/>
            <person name="Seo J."/>
            <person name="Cho J.-H."/>
            <person name="Park Y.-E."/>
            <person name="Jang D.-C."/>
            <person name="Im J.-S."/>
            <person name="Choi J.-G."/>
            <person name="Park H.-J."/>
            <person name="Lee G.-B."/>
            <person name="Lee Y.-G."/>
            <person name="Hong S.-Y."/>
            <person name="Cho K."/>
            <person name="Sohn K.H."/>
        </authorList>
    </citation>
    <scope>NUCLEOTIDE SEQUENCE</scope>
    <source>
        <strain evidence="1">KR_1_A1</strain>
    </source>
</reference>
<dbReference type="InterPro" id="IPR036770">
    <property type="entry name" value="Ankyrin_rpt-contain_sf"/>
</dbReference>
<dbReference type="EMBL" id="WSZM01000417">
    <property type="protein sequence ID" value="KAF4033545.1"/>
    <property type="molecule type" value="Genomic_DNA"/>
</dbReference>
<name>A0A833WGG2_PHYIN</name>
<gene>
    <name evidence="1" type="ORF">GN244_ATG14515</name>
</gene>
<accession>A0A833WGG2</accession>
<dbReference type="SUPFAM" id="SSF48403">
    <property type="entry name" value="Ankyrin repeat"/>
    <property type="match status" value="1"/>
</dbReference>
<dbReference type="PANTHER" id="PTHR46586:SF3">
    <property type="entry name" value="ANKYRIN REPEAT-CONTAINING PROTEIN"/>
    <property type="match status" value="1"/>
</dbReference>
<comment type="caution">
    <text evidence="1">The sequence shown here is derived from an EMBL/GenBank/DDBJ whole genome shotgun (WGS) entry which is preliminary data.</text>
</comment>